<comment type="caution">
    <text evidence="1">The sequence shown here is derived from an EMBL/GenBank/DDBJ whole genome shotgun (WGS) entry which is preliminary data.</text>
</comment>
<dbReference type="AlphaFoldDB" id="A0A4Y9Z014"/>
<sequence>MSADTSSRILVVSSSLEHARSVVRRIKLVVDTDDRVDIPSSNPIPWTIANKYYTADVHFHLAEFQHWDPHTVQSVPAVIYVWQRGD</sequence>
<protein>
    <submittedName>
        <fullName evidence="1">Uncharacterized protein</fullName>
    </submittedName>
</protein>
<keyword evidence="2" id="KW-1185">Reference proteome</keyword>
<dbReference type="STRING" id="205917.A0A4Y9Z014"/>
<dbReference type="EMBL" id="SEOQ01000195">
    <property type="protein sequence ID" value="TFY67258.1"/>
    <property type="molecule type" value="Genomic_DNA"/>
</dbReference>
<accession>A0A4Y9Z014</accession>
<dbReference type="OrthoDB" id="7777654at2759"/>
<evidence type="ECO:0000313" key="1">
    <source>
        <dbReference type="EMBL" id="TFY67258.1"/>
    </source>
</evidence>
<reference evidence="1 2" key="1">
    <citation type="submission" date="2019-02" db="EMBL/GenBank/DDBJ databases">
        <title>Genome sequencing of the rare red list fungi Dentipellis fragilis.</title>
        <authorList>
            <person name="Buettner E."/>
            <person name="Kellner H."/>
        </authorList>
    </citation>
    <scope>NUCLEOTIDE SEQUENCE [LARGE SCALE GENOMIC DNA]</scope>
    <source>
        <strain evidence="1 2">DSM 105465</strain>
    </source>
</reference>
<organism evidence="1 2">
    <name type="scientific">Dentipellis fragilis</name>
    <dbReference type="NCBI Taxonomy" id="205917"/>
    <lineage>
        <taxon>Eukaryota</taxon>
        <taxon>Fungi</taxon>
        <taxon>Dikarya</taxon>
        <taxon>Basidiomycota</taxon>
        <taxon>Agaricomycotina</taxon>
        <taxon>Agaricomycetes</taxon>
        <taxon>Russulales</taxon>
        <taxon>Hericiaceae</taxon>
        <taxon>Dentipellis</taxon>
    </lineage>
</organism>
<evidence type="ECO:0000313" key="2">
    <source>
        <dbReference type="Proteomes" id="UP000298327"/>
    </source>
</evidence>
<gene>
    <name evidence="1" type="ORF">EVG20_g3997</name>
</gene>
<proteinExistence type="predicted"/>
<name>A0A4Y9Z014_9AGAM</name>
<feature type="non-terminal residue" evidence="1">
    <location>
        <position position="86"/>
    </location>
</feature>
<dbReference type="Proteomes" id="UP000298327">
    <property type="component" value="Unassembled WGS sequence"/>
</dbReference>